<accession>A0A517NLZ3</accession>
<evidence type="ECO:0000313" key="2">
    <source>
        <dbReference type="EMBL" id="QDT08093.1"/>
    </source>
</evidence>
<organism evidence="2 3">
    <name type="scientific">Stieleria marina</name>
    <dbReference type="NCBI Taxonomy" id="1930275"/>
    <lineage>
        <taxon>Bacteria</taxon>
        <taxon>Pseudomonadati</taxon>
        <taxon>Planctomycetota</taxon>
        <taxon>Planctomycetia</taxon>
        <taxon>Pirellulales</taxon>
        <taxon>Pirellulaceae</taxon>
        <taxon>Stieleria</taxon>
    </lineage>
</organism>
<feature type="transmembrane region" description="Helical" evidence="1">
    <location>
        <begin position="76"/>
        <end position="100"/>
    </location>
</feature>
<dbReference type="OrthoDB" id="279013at2"/>
<dbReference type="Proteomes" id="UP000319817">
    <property type="component" value="Chromosome"/>
</dbReference>
<dbReference type="Pfam" id="PF11736">
    <property type="entry name" value="DUF3299"/>
    <property type="match status" value="1"/>
</dbReference>
<keyword evidence="1" id="KW-0472">Membrane</keyword>
<name>A0A517NLZ3_9BACT</name>
<feature type="transmembrane region" description="Helical" evidence="1">
    <location>
        <begin position="46"/>
        <end position="64"/>
    </location>
</feature>
<reference evidence="2 3" key="1">
    <citation type="submission" date="2019-02" db="EMBL/GenBank/DDBJ databases">
        <title>Deep-cultivation of Planctomycetes and their phenomic and genomic characterization uncovers novel biology.</title>
        <authorList>
            <person name="Wiegand S."/>
            <person name="Jogler M."/>
            <person name="Boedeker C."/>
            <person name="Pinto D."/>
            <person name="Vollmers J."/>
            <person name="Rivas-Marin E."/>
            <person name="Kohn T."/>
            <person name="Peeters S.H."/>
            <person name="Heuer A."/>
            <person name="Rast P."/>
            <person name="Oberbeckmann S."/>
            <person name="Bunk B."/>
            <person name="Jeske O."/>
            <person name="Meyerdierks A."/>
            <person name="Storesund J.E."/>
            <person name="Kallscheuer N."/>
            <person name="Luecker S."/>
            <person name="Lage O.M."/>
            <person name="Pohl T."/>
            <person name="Merkel B.J."/>
            <person name="Hornburger P."/>
            <person name="Mueller R.-W."/>
            <person name="Bruemmer F."/>
            <person name="Labrenz M."/>
            <person name="Spormann A.M."/>
            <person name="Op den Camp H."/>
            <person name="Overmann J."/>
            <person name="Amann R."/>
            <person name="Jetten M.S.M."/>
            <person name="Mascher T."/>
            <person name="Medema M.H."/>
            <person name="Devos D.P."/>
            <person name="Kaster A.-K."/>
            <person name="Ovreas L."/>
            <person name="Rohde M."/>
            <person name="Galperin M.Y."/>
            <person name="Jogler C."/>
        </authorList>
    </citation>
    <scope>NUCLEOTIDE SEQUENCE [LARGE SCALE GENOMIC DNA]</scope>
    <source>
        <strain evidence="2 3">K23_9</strain>
    </source>
</reference>
<dbReference type="InterPro" id="IPR021727">
    <property type="entry name" value="DUF3299"/>
</dbReference>
<dbReference type="RefSeq" id="WP_145415696.1">
    <property type="nucleotide sequence ID" value="NZ_CP036526.1"/>
</dbReference>
<keyword evidence="1" id="KW-0812">Transmembrane</keyword>
<evidence type="ECO:0000313" key="3">
    <source>
        <dbReference type="Proteomes" id="UP000319817"/>
    </source>
</evidence>
<dbReference type="Gene3D" id="2.40.50.870">
    <property type="entry name" value="Protein of unknown function (DUF3299)"/>
    <property type="match status" value="1"/>
</dbReference>
<feature type="transmembrane region" description="Helical" evidence="1">
    <location>
        <begin position="20"/>
        <end position="40"/>
    </location>
</feature>
<sequence length="226" mass="24531">MSAELQMSAAADEADFPYRAISRAAIASVVFTVFALPGLVPTFEPMLFLAVIAIVAALVAMRAVKRYPDEYSGRAIALFSLIASLAILVGGVSMHTYIYLTEVPDGYERVPFFELQQPSDAKIDAPTELAYDIDGKPVFIKGYIHPSSGGGVLRQFILVPDLGTCCFGGQPKSTDMIEVTLLGGKTVKAGLTRRKLAGKFQLNSAPQVVTDFDNNVFYRLRVDQIK</sequence>
<protein>
    <recommendedName>
        <fullName evidence="4">DUF3299 domain-containing protein</fullName>
    </recommendedName>
</protein>
<dbReference type="AlphaFoldDB" id="A0A517NLZ3"/>
<keyword evidence="1" id="KW-1133">Transmembrane helix</keyword>
<evidence type="ECO:0008006" key="4">
    <source>
        <dbReference type="Google" id="ProtNLM"/>
    </source>
</evidence>
<evidence type="ECO:0000256" key="1">
    <source>
        <dbReference type="SAM" id="Phobius"/>
    </source>
</evidence>
<keyword evidence="3" id="KW-1185">Reference proteome</keyword>
<proteinExistence type="predicted"/>
<gene>
    <name evidence="2" type="ORF">K239x_00220</name>
</gene>
<dbReference type="EMBL" id="CP036526">
    <property type="protein sequence ID" value="QDT08093.1"/>
    <property type="molecule type" value="Genomic_DNA"/>
</dbReference>